<feature type="domain" description="GHMP kinase C-terminal" evidence="11">
    <location>
        <begin position="234"/>
        <end position="311"/>
    </location>
</feature>
<evidence type="ECO:0000256" key="8">
    <source>
        <dbReference type="NCBIfam" id="TIGR00191"/>
    </source>
</evidence>
<organism evidence="12 13">
    <name type="scientific">Marilutibacter penaei</name>
    <dbReference type="NCBI Taxonomy" id="2759900"/>
    <lineage>
        <taxon>Bacteria</taxon>
        <taxon>Pseudomonadati</taxon>
        <taxon>Pseudomonadota</taxon>
        <taxon>Gammaproteobacteria</taxon>
        <taxon>Lysobacterales</taxon>
        <taxon>Lysobacteraceae</taxon>
        <taxon>Marilutibacter</taxon>
    </lineage>
</organism>
<keyword evidence="6 7" id="KW-0067">ATP-binding</keyword>
<evidence type="ECO:0000313" key="12">
    <source>
        <dbReference type="EMBL" id="MBB1086895.1"/>
    </source>
</evidence>
<keyword evidence="13" id="KW-1185">Reference proteome</keyword>
<dbReference type="NCBIfam" id="NF002288">
    <property type="entry name" value="PRK01212.1-4"/>
    <property type="match status" value="1"/>
</dbReference>
<dbReference type="RefSeq" id="WP_182667695.1">
    <property type="nucleotide sequence ID" value="NZ_JACHTE010000001.1"/>
</dbReference>
<dbReference type="InterPro" id="IPR000870">
    <property type="entry name" value="Homoserine_kinase"/>
</dbReference>
<dbReference type="SUPFAM" id="SSF54211">
    <property type="entry name" value="Ribosomal protein S5 domain 2-like"/>
    <property type="match status" value="1"/>
</dbReference>
<dbReference type="Gene3D" id="3.30.70.890">
    <property type="entry name" value="GHMP kinase, C-terminal domain"/>
    <property type="match status" value="1"/>
</dbReference>
<evidence type="ECO:0000256" key="5">
    <source>
        <dbReference type="ARBA" id="ARBA00022777"/>
    </source>
</evidence>
<feature type="region of interest" description="Disordered" evidence="9">
    <location>
        <begin position="1"/>
        <end position="24"/>
    </location>
</feature>
<dbReference type="Pfam" id="PF08544">
    <property type="entry name" value="GHMP_kinases_C"/>
    <property type="match status" value="1"/>
</dbReference>
<dbReference type="InterPro" id="IPR006204">
    <property type="entry name" value="GHMP_kinase_N_dom"/>
</dbReference>
<reference evidence="12 13" key="1">
    <citation type="submission" date="2020-07" db="EMBL/GenBank/DDBJ databases">
        <authorList>
            <person name="Xu S."/>
            <person name="Li A."/>
        </authorList>
    </citation>
    <scope>NUCLEOTIDE SEQUENCE [LARGE SCALE GENOMIC DNA]</scope>
    <source>
        <strain evidence="12 13">SG-8</strain>
    </source>
</reference>
<dbReference type="Pfam" id="PF00288">
    <property type="entry name" value="GHMP_kinases_N"/>
    <property type="match status" value="1"/>
</dbReference>
<dbReference type="AlphaFoldDB" id="A0A7W3YD49"/>
<dbReference type="GO" id="GO:0004413">
    <property type="term" value="F:homoserine kinase activity"/>
    <property type="evidence" value="ECO:0007669"/>
    <property type="project" value="UniProtKB-UniRule"/>
</dbReference>
<protein>
    <recommendedName>
        <fullName evidence="7 8">Homoserine kinase</fullName>
        <shortName evidence="7">HK</shortName>
        <shortName evidence="7">HSK</shortName>
        <ecNumber evidence="7 8">2.7.1.39</ecNumber>
    </recommendedName>
</protein>
<dbReference type="SUPFAM" id="SSF55060">
    <property type="entry name" value="GHMP Kinase, C-terminal domain"/>
    <property type="match status" value="1"/>
</dbReference>
<dbReference type="NCBIfam" id="TIGR00191">
    <property type="entry name" value="thrB"/>
    <property type="match status" value="1"/>
</dbReference>
<evidence type="ECO:0000256" key="2">
    <source>
        <dbReference type="ARBA" id="ARBA00022679"/>
    </source>
</evidence>
<keyword evidence="4 7" id="KW-0547">Nucleotide-binding</keyword>
<sequence>MSTSIMDIAAPRQGDRPVQQDSAPTQQARAFAPASVGNIGVGFDLLGHAIEGPRDVATVRRIDAPEVRITAITGDVPGVDRLPLDAPRNTAGQALIALRERLGLAHGFELSLQKGIALGSGLGGSAASCVAALVAANALLDAPLSRDALYPFALDGESVSSGSRHGDNVAPMLLGGVVMATHDRMIALAVPAWLHAVVVHPDQMLETRRAREVLAEPYPLPLVVQQSAHLALFLTGLQRGDASLLREGLVDLLVEPRRAPLIPGFDRARQAALDHGALGASISGAGPSTFAWFESKAEAEAAAAPMRQAFVDAGFDARVHVSPVAGPRADVIR</sequence>
<dbReference type="PANTHER" id="PTHR20861">
    <property type="entry name" value="HOMOSERINE/4-DIPHOSPHOCYTIDYL-2-C-METHYL-D-ERYTHRITOL KINASE"/>
    <property type="match status" value="1"/>
</dbReference>
<gene>
    <name evidence="7" type="primary">thrB</name>
    <name evidence="12" type="ORF">H4F99_00170</name>
</gene>
<dbReference type="EMBL" id="JACHTE010000001">
    <property type="protein sequence ID" value="MBB1086895.1"/>
    <property type="molecule type" value="Genomic_DNA"/>
</dbReference>
<dbReference type="Proteomes" id="UP000552587">
    <property type="component" value="Unassembled WGS sequence"/>
</dbReference>
<comment type="function">
    <text evidence="7">Catalyzes the ATP-dependent phosphorylation of L-homoserine to L-homoserine phosphate.</text>
</comment>
<evidence type="ECO:0000256" key="6">
    <source>
        <dbReference type="ARBA" id="ARBA00022840"/>
    </source>
</evidence>
<evidence type="ECO:0000256" key="4">
    <source>
        <dbReference type="ARBA" id="ARBA00022741"/>
    </source>
</evidence>
<dbReference type="Gene3D" id="3.30.230.10">
    <property type="match status" value="1"/>
</dbReference>
<dbReference type="InterPro" id="IPR014721">
    <property type="entry name" value="Ribsml_uS5_D2-typ_fold_subgr"/>
</dbReference>
<evidence type="ECO:0000256" key="9">
    <source>
        <dbReference type="SAM" id="MobiDB-lite"/>
    </source>
</evidence>
<dbReference type="GO" id="GO:0005524">
    <property type="term" value="F:ATP binding"/>
    <property type="evidence" value="ECO:0007669"/>
    <property type="project" value="UniProtKB-UniRule"/>
</dbReference>
<keyword evidence="3 7" id="KW-0791">Threonine biosynthesis</keyword>
<dbReference type="InterPro" id="IPR036554">
    <property type="entry name" value="GHMP_kinase_C_sf"/>
</dbReference>
<comment type="caution">
    <text evidence="12">The sequence shown here is derived from an EMBL/GenBank/DDBJ whole genome shotgun (WGS) entry which is preliminary data.</text>
</comment>
<comment type="pathway">
    <text evidence="7">Amino-acid biosynthesis; L-threonine biosynthesis; L-threonine from L-aspartate: step 4/5.</text>
</comment>
<accession>A0A7W3YD49</accession>
<dbReference type="UniPathway" id="UPA00050">
    <property type="reaction ID" value="UER00064"/>
</dbReference>
<dbReference type="EC" id="2.7.1.39" evidence="7 8"/>
<comment type="subcellular location">
    <subcellularLocation>
        <location evidence="7">Cytoplasm</location>
    </subcellularLocation>
</comment>
<dbReference type="InterPro" id="IPR013750">
    <property type="entry name" value="GHMP_kinase_C_dom"/>
</dbReference>
<comment type="similarity">
    <text evidence="7">Belongs to the GHMP kinase family. Homoserine kinase subfamily.</text>
</comment>
<evidence type="ECO:0000259" key="11">
    <source>
        <dbReference type="Pfam" id="PF08544"/>
    </source>
</evidence>
<feature type="binding site" evidence="7">
    <location>
        <begin position="117"/>
        <end position="127"/>
    </location>
    <ligand>
        <name>ATP</name>
        <dbReference type="ChEBI" id="CHEBI:30616"/>
    </ligand>
</feature>
<proteinExistence type="inferred from homology"/>
<dbReference type="InterPro" id="IPR020568">
    <property type="entry name" value="Ribosomal_Su5_D2-typ_SF"/>
</dbReference>
<keyword evidence="1 7" id="KW-0028">Amino-acid biosynthesis</keyword>
<dbReference type="GO" id="GO:0005737">
    <property type="term" value="C:cytoplasm"/>
    <property type="evidence" value="ECO:0007669"/>
    <property type="project" value="UniProtKB-SubCell"/>
</dbReference>
<keyword evidence="7" id="KW-0963">Cytoplasm</keyword>
<dbReference type="PANTHER" id="PTHR20861:SF1">
    <property type="entry name" value="HOMOSERINE KINASE"/>
    <property type="match status" value="1"/>
</dbReference>
<evidence type="ECO:0000256" key="7">
    <source>
        <dbReference type="HAMAP-Rule" id="MF_00384"/>
    </source>
</evidence>
<feature type="domain" description="GHMP kinase N-terminal" evidence="10">
    <location>
        <begin position="89"/>
        <end position="176"/>
    </location>
</feature>
<dbReference type="PRINTS" id="PR00958">
    <property type="entry name" value="HOMSERKINASE"/>
</dbReference>
<evidence type="ECO:0000313" key="13">
    <source>
        <dbReference type="Proteomes" id="UP000552587"/>
    </source>
</evidence>
<dbReference type="GO" id="GO:0009088">
    <property type="term" value="P:threonine biosynthetic process"/>
    <property type="evidence" value="ECO:0007669"/>
    <property type="project" value="UniProtKB-UniRule"/>
</dbReference>
<evidence type="ECO:0000256" key="1">
    <source>
        <dbReference type="ARBA" id="ARBA00022605"/>
    </source>
</evidence>
<dbReference type="HAMAP" id="MF_00384">
    <property type="entry name" value="Homoser_kinase"/>
    <property type="match status" value="1"/>
</dbReference>
<dbReference type="PIRSF" id="PIRSF000676">
    <property type="entry name" value="Homoser_kin"/>
    <property type="match status" value="1"/>
</dbReference>
<comment type="catalytic activity">
    <reaction evidence="7">
        <text>L-homoserine + ATP = O-phospho-L-homoserine + ADP + H(+)</text>
        <dbReference type="Rhea" id="RHEA:13985"/>
        <dbReference type="ChEBI" id="CHEBI:15378"/>
        <dbReference type="ChEBI" id="CHEBI:30616"/>
        <dbReference type="ChEBI" id="CHEBI:57476"/>
        <dbReference type="ChEBI" id="CHEBI:57590"/>
        <dbReference type="ChEBI" id="CHEBI:456216"/>
        <dbReference type="EC" id="2.7.1.39"/>
    </reaction>
</comment>
<keyword evidence="2 7" id="KW-0808">Transferase</keyword>
<keyword evidence="5 7" id="KW-0418">Kinase</keyword>
<evidence type="ECO:0000259" key="10">
    <source>
        <dbReference type="Pfam" id="PF00288"/>
    </source>
</evidence>
<name>A0A7W3YD49_9GAMM</name>
<evidence type="ECO:0000256" key="3">
    <source>
        <dbReference type="ARBA" id="ARBA00022697"/>
    </source>
</evidence>